<dbReference type="RefSeq" id="WP_306735457.1">
    <property type="nucleotide sequence ID" value="NZ_JANHAX010000002.1"/>
</dbReference>
<keyword evidence="3" id="KW-1185">Reference proteome</keyword>
<feature type="domain" description="AB hydrolase-1" evidence="1">
    <location>
        <begin position="24"/>
        <end position="261"/>
    </location>
</feature>
<dbReference type="InterPro" id="IPR050266">
    <property type="entry name" value="AB_hydrolase_sf"/>
</dbReference>
<dbReference type="Pfam" id="PF12697">
    <property type="entry name" value="Abhydrolase_6"/>
    <property type="match status" value="1"/>
</dbReference>
<name>A0AAE3WEF4_9RHOB</name>
<dbReference type="SUPFAM" id="SSF53474">
    <property type="entry name" value="alpha/beta-Hydrolases"/>
    <property type="match status" value="1"/>
</dbReference>
<dbReference type="PANTHER" id="PTHR43798:SF33">
    <property type="entry name" value="HYDROLASE, PUTATIVE (AFU_ORTHOLOGUE AFUA_2G14860)-RELATED"/>
    <property type="match status" value="1"/>
</dbReference>
<reference evidence="2" key="2">
    <citation type="submission" date="2023-02" db="EMBL/GenBank/DDBJ databases">
        <title>'Rhodoalgimonas zhirmunskyi' gen. nov., isolated from a red alga.</title>
        <authorList>
            <person name="Nedashkovskaya O.I."/>
            <person name="Otstavnykh N.Y."/>
            <person name="Bystritskaya E.P."/>
            <person name="Balabanova L.A."/>
            <person name="Isaeva M.P."/>
        </authorList>
    </citation>
    <scope>NUCLEOTIDE SEQUENCE</scope>
    <source>
        <strain evidence="2">KCTC 52189</strain>
    </source>
</reference>
<dbReference type="GO" id="GO:0046464">
    <property type="term" value="P:acylglycerol catabolic process"/>
    <property type="evidence" value="ECO:0007669"/>
    <property type="project" value="TreeGrafter"/>
</dbReference>
<organism evidence="2 3">
    <name type="scientific">Marimonas arenosa</name>
    <dbReference type="NCBI Taxonomy" id="1795305"/>
    <lineage>
        <taxon>Bacteria</taxon>
        <taxon>Pseudomonadati</taxon>
        <taxon>Pseudomonadota</taxon>
        <taxon>Alphaproteobacteria</taxon>
        <taxon>Rhodobacterales</taxon>
        <taxon>Paracoccaceae</taxon>
        <taxon>Marimonas</taxon>
    </lineage>
</organism>
<sequence>MPRDIRGGHPTYWTTFGTGPRQALLIHCSLAHSGAWKGVAAALGERLTMRAYDLPGHGRSGDWTPARDMQDLSVAMAADLIGAEGPVDVIGHSFGATVGLRLAIERPDLVRSLVMIESVFVAAALADDPVLAEQHHDTNAGYIEALKRGDRMEAARAFMTEWGDGRPWQALPREHQKFLASKIHLIQANQPTVLEDRPGLLRDRRIEALDVPALLIRGADSSGFVEPIHKAIVRRLKGARDIAIPGAGHMAPITHPDETAALIAEFLDTVPEI</sequence>
<dbReference type="Gene3D" id="3.40.50.1820">
    <property type="entry name" value="alpha/beta hydrolase"/>
    <property type="match status" value="1"/>
</dbReference>
<dbReference type="InterPro" id="IPR029058">
    <property type="entry name" value="AB_hydrolase_fold"/>
</dbReference>
<dbReference type="AlphaFoldDB" id="A0AAE3WEF4"/>
<dbReference type="PRINTS" id="PR00111">
    <property type="entry name" value="ABHYDROLASE"/>
</dbReference>
<dbReference type="InterPro" id="IPR000639">
    <property type="entry name" value="Epox_hydrolase-like"/>
</dbReference>
<protein>
    <submittedName>
        <fullName evidence="2">Alpha/beta hydrolase</fullName>
    </submittedName>
</protein>
<evidence type="ECO:0000259" key="1">
    <source>
        <dbReference type="Pfam" id="PF12697"/>
    </source>
</evidence>
<dbReference type="GO" id="GO:0047372">
    <property type="term" value="F:monoacylglycerol lipase activity"/>
    <property type="evidence" value="ECO:0007669"/>
    <property type="project" value="TreeGrafter"/>
</dbReference>
<comment type="caution">
    <text evidence="2">The sequence shown here is derived from an EMBL/GenBank/DDBJ whole genome shotgun (WGS) entry which is preliminary data.</text>
</comment>
<reference evidence="2" key="1">
    <citation type="submission" date="2022-07" db="EMBL/GenBank/DDBJ databases">
        <authorList>
            <person name="Otstavnykh N."/>
            <person name="Isaeva M."/>
            <person name="Bystritskaya E."/>
        </authorList>
    </citation>
    <scope>NUCLEOTIDE SEQUENCE</scope>
    <source>
        <strain evidence="2">KCTC 52189</strain>
    </source>
</reference>
<dbReference type="PRINTS" id="PR00412">
    <property type="entry name" value="EPOXHYDRLASE"/>
</dbReference>
<dbReference type="InterPro" id="IPR000073">
    <property type="entry name" value="AB_hydrolase_1"/>
</dbReference>
<dbReference type="Proteomes" id="UP001226762">
    <property type="component" value="Unassembled WGS sequence"/>
</dbReference>
<proteinExistence type="predicted"/>
<accession>A0AAE3WEF4</accession>
<evidence type="ECO:0000313" key="2">
    <source>
        <dbReference type="EMBL" id="MDQ2090190.1"/>
    </source>
</evidence>
<gene>
    <name evidence="2" type="ORF">NO357_09805</name>
</gene>
<dbReference type="PANTHER" id="PTHR43798">
    <property type="entry name" value="MONOACYLGLYCEROL LIPASE"/>
    <property type="match status" value="1"/>
</dbReference>
<dbReference type="GO" id="GO:0016020">
    <property type="term" value="C:membrane"/>
    <property type="evidence" value="ECO:0007669"/>
    <property type="project" value="TreeGrafter"/>
</dbReference>
<keyword evidence="2" id="KW-0378">Hydrolase</keyword>
<evidence type="ECO:0000313" key="3">
    <source>
        <dbReference type="Proteomes" id="UP001226762"/>
    </source>
</evidence>
<dbReference type="EMBL" id="JANHAX010000002">
    <property type="protein sequence ID" value="MDQ2090190.1"/>
    <property type="molecule type" value="Genomic_DNA"/>
</dbReference>